<protein>
    <submittedName>
        <fullName evidence="1">Uncharacterized protein</fullName>
    </submittedName>
</protein>
<dbReference type="AlphaFoldDB" id="A0A2J0YXD7"/>
<sequence>MSTSFIAAGVAAAVAALVGFGAGYQFSSTTASTKITELEQKVTILEAKANEAARVETPTDEEASAALQESGRAMKISECKQHPAAPGVICTGIITTTTGSFAGAKQPGTLSFAKIDGVWTQIQ</sequence>
<dbReference type="Proteomes" id="UP000231987">
    <property type="component" value="Unassembled WGS sequence"/>
</dbReference>
<name>A0A2J0YXD7_RHIML</name>
<gene>
    <name evidence="1" type="ORF">CEJ86_24830</name>
</gene>
<dbReference type="RefSeq" id="WP_100673857.1">
    <property type="nucleotide sequence ID" value="NZ_NJGD01000014.1"/>
</dbReference>
<proteinExistence type="predicted"/>
<evidence type="ECO:0000313" key="1">
    <source>
        <dbReference type="EMBL" id="PJR12804.1"/>
    </source>
</evidence>
<accession>A0A2J0YXD7</accession>
<organism evidence="1 2">
    <name type="scientific">Rhizobium meliloti</name>
    <name type="common">Ensifer meliloti</name>
    <name type="synonym">Sinorhizobium meliloti</name>
    <dbReference type="NCBI Taxonomy" id="382"/>
    <lineage>
        <taxon>Bacteria</taxon>
        <taxon>Pseudomonadati</taxon>
        <taxon>Pseudomonadota</taxon>
        <taxon>Alphaproteobacteria</taxon>
        <taxon>Hyphomicrobiales</taxon>
        <taxon>Rhizobiaceae</taxon>
        <taxon>Sinorhizobium/Ensifer group</taxon>
        <taxon>Sinorhizobium</taxon>
    </lineage>
</organism>
<comment type="caution">
    <text evidence="1">The sequence shown here is derived from an EMBL/GenBank/DDBJ whole genome shotgun (WGS) entry which is preliminary data.</text>
</comment>
<dbReference type="EMBL" id="NJGD01000014">
    <property type="protein sequence ID" value="PJR12804.1"/>
    <property type="molecule type" value="Genomic_DNA"/>
</dbReference>
<reference evidence="1 2" key="1">
    <citation type="submission" date="2017-06" db="EMBL/GenBank/DDBJ databases">
        <title>Ensifer strains isolated from leguminous trees and herbs display diverse denitrification phenotypes with some acting as strong N2O sinks.</title>
        <authorList>
            <person name="Woliy K."/>
            <person name="Mania D."/>
            <person name="Bakken L.R."/>
            <person name="Frostegard A."/>
        </authorList>
    </citation>
    <scope>NUCLEOTIDE SEQUENCE [LARGE SCALE GENOMIC DNA]</scope>
    <source>
        <strain evidence="1 2">AC50a</strain>
    </source>
</reference>
<evidence type="ECO:0000313" key="2">
    <source>
        <dbReference type="Proteomes" id="UP000231987"/>
    </source>
</evidence>